<keyword evidence="5" id="KW-0378">Hydrolase</keyword>
<dbReference type="InterPro" id="IPR027417">
    <property type="entry name" value="P-loop_NTPase"/>
</dbReference>
<dbReference type="EC" id="3.6.3.-" evidence="5"/>
<dbReference type="Pfam" id="PF00005">
    <property type="entry name" value="ABC_tran"/>
    <property type="match status" value="1"/>
</dbReference>
<dbReference type="InterPro" id="IPR050095">
    <property type="entry name" value="ECF_ABC_transporter_ATP-bd"/>
</dbReference>
<dbReference type="AlphaFoldDB" id="A0A645GTT4"/>
<keyword evidence="2" id="KW-0547">Nucleotide-binding</keyword>
<proteinExistence type="predicted"/>
<accession>A0A645GTT4</accession>
<dbReference type="Gene3D" id="3.40.50.300">
    <property type="entry name" value="P-loop containing nucleotide triphosphate hydrolases"/>
    <property type="match status" value="1"/>
</dbReference>
<keyword evidence="1" id="KW-0813">Transport</keyword>
<protein>
    <submittedName>
        <fullName evidence="5">Energy-coupling factor transporter ATP-binding protein EcfA2</fullName>
        <ecNumber evidence="5">3.6.3.-</ecNumber>
    </submittedName>
</protein>
<dbReference type="GO" id="GO:0043190">
    <property type="term" value="C:ATP-binding cassette (ABC) transporter complex"/>
    <property type="evidence" value="ECO:0007669"/>
    <property type="project" value="TreeGrafter"/>
</dbReference>
<evidence type="ECO:0000259" key="4">
    <source>
        <dbReference type="Pfam" id="PF00005"/>
    </source>
</evidence>
<sequence length="198" mass="21271">MVFQNPEAYFFEQYVGDEIAFGPKLLHGREGLRERVSRAMGWVGLDFEKFKDRFTSTLSGGEKRKVALASALAMEPGLLILDEPTAGLDPYSRSGLLKTLKQLQGHGMEIMLSSHNMEDIAALTTQMTVLSHGKSLQTGASAALFADAPLLSQAGLIAPAAVRVAETLRELGWPVDGSVLTLSQLDASLAALNLARSV</sequence>
<reference evidence="5" key="1">
    <citation type="submission" date="2019-08" db="EMBL/GenBank/DDBJ databases">
        <authorList>
            <person name="Kucharzyk K."/>
            <person name="Murdoch R.W."/>
            <person name="Higgins S."/>
            <person name="Loffler F."/>
        </authorList>
    </citation>
    <scope>NUCLEOTIDE SEQUENCE</scope>
</reference>
<dbReference type="SUPFAM" id="SSF52540">
    <property type="entry name" value="P-loop containing nucleoside triphosphate hydrolases"/>
    <property type="match status" value="1"/>
</dbReference>
<dbReference type="InterPro" id="IPR015856">
    <property type="entry name" value="ABC_transpr_CbiO/EcfA_su"/>
</dbReference>
<dbReference type="GO" id="GO:0016887">
    <property type="term" value="F:ATP hydrolysis activity"/>
    <property type="evidence" value="ECO:0007669"/>
    <property type="project" value="InterPro"/>
</dbReference>
<dbReference type="PANTHER" id="PTHR43553:SF24">
    <property type="entry name" value="ENERGY-COUPLING FACTOR TRANSPORTER ATP-BINDING PROTEIN ECFA1"/>
    <property type="match status" value="1"/>
</dbReference>
<keyword evidence="3 5" id="KW-0067">ATP-binding</keyword>
<name>A0A645GTT4_9ZZZZ</name>
<gene>
    <name evidence="5" type="primary">ecfA2_44</name>
    <name evidence="5" type="ORF">SDC9_174480</name>
</gene>
<dbReference type="CDD" id="cd03225">
    <property type="entry name" value="ABC_cobalt_CbiO_domain1"/>
    <property type="match status" value="1"/>
</dbReference>
<evidence type="ECO:0000256" key="3">
    <source>
        <dbReference type="ARBA" id="ARBA00022840"/>
    </source>
</evidence>
<dbReference type="InterPro" id="IPR003439">
    <property type="entry name" value="ABC_transporter-like_ATP-bd"/>
</dbReference>
<organism evidence="5">
    <name type="scientific">bioreactor metagenome</name>
    <dbReference type="NCBI Taxonomy" id="1076179"/>
    <lineage>
        <taxon>unclassified sequences</taxon>
        <taxon>metagenomes</taxon>
        <taxon>ecological metagenomes</taxon>
    </lineage>
</organism>
<feature type="domain" description="ABC transporter" evidence="4">
    <location>
        <begin position="18"/>
        <end position="86"/>
    </location>
</feature>
<evidence type="ECO:0000256" key="1">
    <source>
        <dbReference type="ARBA" id="ARBA00022448"/>
    </source>
</evidence>
<evidence type="ECO:0000313" key="5">
    <source>
        <dbReference type="EMBL" id="MPN27053.1"/>
    </source>
</evidence>
<dbReference type="GO" id="GO:0005524">
    <property type="term" value="F:ATP binding"/>
    <property type="evidence" value="ECO:0007669"/>
    <property type="project" value="UniProtKB-KW"/>
</dbReference>
<dbReference type="PANTHER" id="PTHR43553">
    <property type="entry name" value="HEAVY METAL TRANSPORTER"/>
    <property type="match status" value="1"/>
</dbReference>
<dbReference type="GO" id="GO:0042626">
    <property type="term" value="F:ATPase-coupled transmembrane transporter activity"/>
    <property type="evidence" value="ECO:0007669"/>
    <property type="project" value="TreeGrafter"/>
</dbReference>
<dbReference type="EMBL" id="VSSQ01076809">
    <property type="protein sequence ID" value="MPN27053.1"/>
    <property type="molecule type" value="Genomic_DNA"/>
</dbReference>
<comment type="caution">
    <text evidence="5">The sequence shown here is derived from an EMBL/GenBank/DDBJ whole genome shotgun (WGS) entry which is preliminary data.</text>
</comment>
<evidence type="ECO:0000256" key="2">
    <source>
        <dbReference type="ARBA" id="ARBA00022741"/>
    </source>
</evidence>